<dbReference type="AlphaFoldDB" id="A0A0B7A6B2"/>
<evidence type="ECO:0000313" key="1">
    <source>
        <dbReference type="EMBL" id="CEK76464.1"/>
    </source>
</evidence>
<dbReference type="EMBL" id="HACG01029599">
    <property type="protein sequence ID" value="CEK76464.1"/>
    <property type="molecule type" value="Transcribed_RNA"/>
</dbReference>
<gene>
    <name evidence="1" type="primary">ORF100072</name>
</gene>
<organism evidence="1">
    <name type="scientific">Arion vulgaris</name>
    <dbReference type="NCBI Taxonomy" id="1028688"/>
    <lineage>
        <taxon>Eukaryota</taxon>
        <taxon>Metazoa</taxon>
        <taxon>Spiralia</taxon>
        <taxon>Lophotrochozoa</taxon>
        <taxon>Mollusca</taxon>
        <taxon>Gastropoda</taxon>
        <taxon>Heterobranchia</taxon>
        <taxon>Euthyneura</taxon>
        <taxon>Panpulmonata</taxon>
        <taxon>Eupulmonata</taxon>
        <taxon>Stylommatophora</taxon>
        <taxon>Helicina</taxon>
        <taxon>Arionoidea</taxon>
        <taxon>Arionidae</taxon>
        <taxon>Arion</taxon>
    </lineage>
</organism>
<protein>
    <submittedName>
        <fullName evidence="1">Uncharacterized protein</fullName>
    </submittedName>
</protein>
<accession>A0A0B7A6B2</accession>
<proteinExistence type="predicted"/>
<reference evidence="1" key="1">
    <citation type="submission" date="2014-12" db="EMBL/GenBank/DDBJ databases">
        <title>Insight into the proteome of Arion vulgaris.</title>
        <authorList>
            <person name="Aradska J."/>
            <person name="Bulat T."/>
            <person name="Smidak R."/>
            <person name="Sarate P."/>
            <person name="Gangsoo J."/>
            <person name="Sialana F."/>
            <person name="Bilban M."/>
            <person name="Lubec G."/>
        </authorList>
    </citation>
    <scope>NUCLEOTIDE SEQUENCE</scope>
    <source>
        <tissue evidence="1">Skin</tissue>
    </source>
</reference>
<sequence length="82" mass="9916">QREVDPNVRETGRGMDPIVRETQIEVDPTVRETQREMDSTVRHTHRERWTYCERDIERGECYYVRYTERGVSTVRKKQRDGS</sequence>
<name>A0A0B7A6B2_9EUPU</name>
<feature type="non-terminal residue" evidence="1">
    <location>
        <position position="1"/>
    </location>
</feature>